<evidence type="ECO:0000313" key="2">
    <source>
        <dbReference type="EMBL" id="PKA63393.1"/>
    </source>
</evidence>
<accession>A0A2I0B6G9</accession>
<feature type="transmembrane region" description="Helical" evidence="1">
    <location>
        <begin position="20"/>
        <end position="38"/>
    </location>
</feature>
<dbReference type="AlphaFoldDB" id="A0A2I0B6G9"/>
<sequence length="96" mass="11201">MHNYYVERAQLDFSLNNVNKYAYLDYLLVLSFIAWLAVSEQLMITHEDLLQGNFQSIENLRKSNFGMNVVSQSRQIIKGFIYVTPKNLFSAVTFKV</sequence>
<keyword evidence="1" id="KW-1133">Transmembrane helix</keyword>
<keyword evidence="1" id="KW-0472">Membrane</keyword>
<keyword evidence="1" id="KW-0812">Transmembrane</keyword>
<dbReference type="OrthoDB" id="263560at2759"/>
<dbReference type="Proteomes" id="UP000236161">
    <property type="component" value="Unassembled WGS sequence"/>
</dbReference>
<evidence type="ECO:0000313" key="3">
    <source>
        <dbReference type="Proteomes" id="UP000236161"/>
    </source>
</evidence>
<dbReference type="EMBL" id="KZ451908">
    <property type="protein sequence ID" value="PKA63393.1"/>
    <property type="molecule type" value="Genomic_DNA"/>
</dbReference>
<keyword evidence="3" id="KW-1185">Reference proteome</keyword>
<reference evidence="2 3" key="1">
    <citation type="journal article" date="2017" name="Nature">
        <title>The Apostasia genome and the evolution of orchids.</title>
        <authorList>
            <person name="Zhang G.Q."/>
            <person name="Liu K.W."/>
            <person name="Li Z."/>
            <person name="Lohaus R."/>
            <person name="Hsiao Y.Y."/>
            <person name="Niu S.C."/>
            <person name="Wang J.Y."/>
            <person name="Lin Y.C."/>
            <person name="Xu Q."/>
            <person name="Chen L.J."/>
            <person name="Yoshida K."/>
            <person name="Fujiwara S."/>
            <person name="Wang Z.W."/>
            <person name="Zhang Y.Q."/>
            <person name="Mitsuda N."/>
            <person name="Wang M."/>
            <person name="Liu G.H."/>
            <person name="Pecoraro L."/>
            <person name="Huang H.X."/>
            <person name="Xiao X.J."/>
            <person name="Lin M."/>
            <person name="Wu X.Y."/>
            <person name="Wu W.L."/>
            <person name="Chen Y.Y."/>
            <person name="Chang S.B."/>
            <person name="Sakamoto S."/>
            <person name="Ohme-Takagi M."/>
            <person name="Yagi M."/>
            <person name="Zeng S.J."/>
            <person name="Shen C.Y."/>
            <person name="Yeh C.M."/>
            <person name="Luo Y.B."/>
            <person name="Tsai W.C."/>
            <person name="Van de Peer Y."/>
            <person name="Liu Z.J."/>
        </authorList>
    </citation>
    <scope>NUCLEOTIDE SEQUENCE [LARGE SCALE GENOMIC DNA]</scope>
    <source>
        <strain evidence="3">cv. Shenzhen</strain>
        <tissue evidence="2">Stem</tissue>
    </source>
</reference>
<organism evidence="2 3">
    <name type="scientific">Apostasia shenzhenica</name>
    <dbReference type="NCBI Taxonomy" id="1088818"/>
    <lineage>
        <taxon>Eukaryota</taxon>
        <taxon>Viridiplantae</taxon>
        <taxon>Streptophyta</taxon>
        <taxon>Embryophyta</taxon>
        <taxon>Tracheophyta</taxon>
        <taxon>Spermatophyta</taxon>
        <taxon>Magnoliopsida</taxon>
        <taxon>Liliopsida</taxon>
        <taxon>Asparagales</taxon>
        <taxon>Orchidaceae</taxon>
        <taxon>Apostasioideae</taxon>
        <taxon>Apostasia</taxon>
    </lineage>
</organism>
<gene>
    <name evidence="2" type="ORF">AXF42_Ash005288</name>
</gene>
<evidence type="ECO:0000256" key="1">
    <source>
        <dbReference type="SAM" id="Phobius"/>
    </source>
</evidence>
<name>A0A2I0B6G9_9ASPA</name>
<protein>
    <submittedName>
        <fullName evidence="2">Uncharacterized protein</fullName>
    </submittedName>
</protein>
<proteinExistence type="predicted"/>